<feature type="transmembrane region" description="Helical" evidence="7">
    <location>
        <begin position="12"/>
        <end position="32"/>
    </location>
</feature>
<dbReference type="GO" id="GO:0009244">
    <property type="term" value="P:lipopolysaccharide core region biosynthetic process"/>
    <property type="evidence" value="ECO:0007669"/>
    <property type="project" value="TreeGrafter"/>
</dbReference>
<dbReference type="GO" id="GO:0005886">
    <property type="term" value="C:plasma membrane"/>
    <property type="evidence" value="ECO:0007669"/>
    <property type="project" value="UniProtKB-SubCell"/>
</dbReference>
<keyword evidence="5 7" id="KW-1133">Transmembrane helix</keyword>
<dbReference type="Gene3D" id="3.40.720.10">
    <property type="entry name" value="Alkaline Phosphatase, subunit A"/>
    <property type="match status" value="1"/>
</dbReference>
<organism evidence="9 10">
    <name type="scientific">Frischella perrara</name>
    <dbReference type="NCBI Taxonomy" id="1267021"/>
    <lineage>
        <taxon>Bacteria</taxon>
        <taxon>Pseudomonadati</taxon>
        <taxon>Pseudomonadota</taxon>
        <taxon>Gammaproteobacteria</taxon>
        <taxon>Orbales</taxon>
        <taxon>Orbaceae</taxon>
        <taxon>Frischella</taxon>
    </lineage>
</organism>
<evidence type="ECO:0000256" key="3">
    <source>
        <dbReference type="ARBA" id="ARBA00022679"/>
    </source>
</evidence>
<keyword evidence="4 7" id="KW-0812">Transmembrane</keyword>
<protein>
    <submittedName>
        <fullName evidence="9">Putative membrane-associated, metal-dependent hydrolase</fullName>
    </submittedName>
</protein>
<comment type="subcellular location">
    <subcellularLocation>
        <location evidence="1">Cell membrane</location>
        <topology evidence="1">Multi-pass membrane protein</topology>
    </subcellularLocation>
</comment>
<keyword evidence="3" id="KW-0808">Transferase</keyword>
<evidence type="ECO:0000313" key="9">
    <source>
        <dbReference type="EMBL" id="AJA45065.1"/>
    </source>
</evidence>
<dbReference type="GO" id="GO:0016787">
    <property type="term" value="F:hydrolase activity"/>
    <property type="evidence" value="ECO:0007669"/>
    <property type="project" value="UniProtKB-KW"/>
</dbReference>
<gene>
    <name evidence="9" type="ORF">FPB0191_01242</name>
</gene>
<feature type="domain" description="Sulfatase N-terminal" evidence="8">
    <location>
        <begin position="232"/>
        <end position="524"/>
    </location>
</feature>
<dbReference type="KEGG" id="fpp:FPB0191_01242"/>
<feature type="transmembrane region" description="Helical" evidence="7">
    <location>
        <begin position="114"/>
        <end position="134"/>
    </location>
</feature>
<sequence length="566" mass="66883">MKNTKITNCIAILWQFLFFAYFSCGLQLVLVLTRHSMIGGLRDSLIYSLLYLIPGILFPKYTKKIAAMVGCILWIASLIPIGYFYIYRQEFSQSVFFVMSESNWRESSEYLQQYFSISCLIVLIIYSIIAYLLWKCIRPIKFKLTNKLIACFLIICLAFIWPFVNCLILKQKNLAGSTKYIMSKMETTVPWQLLISFNKYHQQLSNMQTLLKQYELVPPILNLKDKNGDQPRTLVLVIGESTTKTRMSLYGYERNTTPLLDKRFKEDPNFIRFNDVITPRPYTIEVLEQVLTFADQHHPDLYSQSPSIIQIMKQAGYKTYWITNQQTMTRRNTMLTMFSQQADEQFYLNNDRNQNSSQYDEVVFTPFQQVLQEPNDKKFIIIHLLGTHMNYRYRFPKQYDLFKTIPTNSDFKLDDRELELYNNYDNAERYNDFVVNQLIDIFSKNNSNGFLLYFSDHGEDVFESPSHKILGRNEKAPTKPMYTIPFLLWLSPQWQEQHNINYKQYVDRKYSTADFIHTWSDLAGLEYDLYDASKSLVNPSFIKTPRWIGDPYIKNGLSDFDKRFAK</sequence>
<accession>A0A0A7S0G5</accession>
<evidence type="ECO:0000256" key="4">
    <source>
        <dbReference type="ARBA" id="ARBA00022692"/>
    </source>
</evidence>
<dbReference type="AlphaFoldDB" id="A0A0A7S0G5"/>
<evidence type="ECO:0000259" key="8">
    <source>
        <dbReference type="Pfam" id="PF00884"/>
    </source>
</evidence>
<dbReference type="InterPro" id="IPR040423">
    <property type="entry name" value="PEA_transferase"/>
</dbReference>
<dbReference type="GO" id="GO:0016776">
    <property type="term" value="F:phosphotransferase activity, phosphate group as acceptor"/>
    <property type="evidence" value="ECO:0007669"/>
    <property type="project" value="TreeGrafter"/>
</dbReference>
<evidence type="ECO:0000256" key="2">
    <source>
        <dbReference type="ARBA" id="ARBA00022475"/>
    </source>
</evidence>
<dbReference type="Proteomes" id="UP000030901">
    <property type="component" value="Chromosome"/>
</dbReference>
<dbReference type="InterPro" id="IPR058130">
    <property type="entry name" value="PEA_transf_C"/>
</dbReference>
<dbReference type="CDD" id="cd16017">
    <property type="entry name" value="LptA"/>
    <property type="match status" value="1"/>
</dbReference>
<dbReference type="STRING" id="1267021.FPB0191_01242"/>
<evidence type="ECO:0000256" key="1">
    <source>
        <dbReference type="ARBA" id="ARBA00004651"/>
    </source>
</evidence>
<dbReference type="NCBIfam" id="NF007933">
    <property type="entry name" value="PRK10649.1"/>
    <property type="match status" value="1"/>
</dbReference>
<keyword evidence="6 7" id="KW-0472">Membrane</keyword>
<dbReference type="PANTHER" id="PTHR30443:SF2">
    <property type="entry name" value="PHOSPHOETHANOLAMINE TRANSFERASE EPTC"/>
    <property type="match status" value="1"/>
</dbReference>
<dbReference type="PANTHER" id="PTHR30443">
    <property type="entry name" value="INNER MEMBRANE PROTEIN"/>
    <property type="match status" value="1"/>
</dbReference>
<keyword evidence="9" id="KW-0378">Hydrolase</keyword>
<feature type="transmembrane region" description="Helical" evidence="7">
    <location>
        <begin position="65"/>
        <end position="86"/>
    </location>
</feature>
<evidence type="ECO:0000256" key="6">
    <source>
        <dbReference type="ARBA" id="ARBA00023136"/>
    </source>
</evidence>
<dbReference type="RefSeq" id="WP_039104736.1">
    <property type="nucleotide sequence ID" value="NZ_CP009056.1"/>
</dbReference>
<dbReference type="HOGENOM" id="CLU_018534_3_3_6"/>
<reference evidence="9 10" key="1">
    <citation type="journal article" date="2014" name="Appl. Environ. Microbiol.">
        <title>Gut symbionts from distinct hosts exhibit genotoxic activity via divergent colibactin biosynthetic pathways.</title>
        <authorList>
            <person name="Engel P."/>
            <person name="Vizcaino M.I."/>
            <person name="Crawford J.M."/>
        </authorList>
    </citation>
    <scope>NUCLEOTIDE SEQUENCE [LARGE SCALE GENOMIC DNA]</scope>
    <source>
        <strain evidence="9 10">PEB0191</strain>
    </source>
</reference>
<keyword evidence="2" id="KW-1003">Cell membrane</keyword>
<dbReference type="InterPro" id="IPR017850">
    <property type="entry name" value="Alkaline_phosphatase_core_sf"/>
</dbReference>
<evidence type="ECO:0000256" key="7">
    <source>
        <dbReference type="SAM" id="Phobius"/>
    </source>
</evidence>
<feature type="transmembrane region" description="Helical" evidence="7">
    <location>
        <begin position="146"/>
        <end position="164"/>
    </location>
</feature>
<evidence type="ECO:0000313" key="10">
    <source>
        <dbReference type="Proteomes" id="UP000030901"/>
    </source>
</evidence>
<name>A0A0A7S0G5_FRIPE</name>
<dbReference type="SUPFAM" id="SSF53649">
    <property type="entry name" value="Alkaline phosphatase-like"/>
    <property type="match status" value="1"/>
</dbReference>
<dbReference type="EMBL" id="CP009056">
    <property type="protein sequence ID" value="AJA45065.1"/>
    <property type="molecule type" value="Genomic_DNA"/>
</dbReference>
<dbReference type="OrthoDB" id="9786870at2"/>
<dbReference type="Pfam" id="PF00884">
    <property type="entry name" value="Sulfatase"/>
    <property type="match status" value="1"/>
</dbReference>
<dbReference type="InterPro" id="IPR000917">
    <property type="entry name" value="Sulfatase_N"/>
</dbReference>
<evidence type="ECO:0000256" key="5">
    <source>
        <dbReference type="ARBA" id="ARBA00022989"/>
    </source>
</evidence>
<feature type="transmembrane region" description="Helical" evidence="7">
    <location>
        <begin position="38"/>
        <end position="58"/>
    </location>
</feature>
<keyword evidence="10" id="KW-1185">Reference proteome</keyword>
<proteinExistence type="predicted"/>